<dbReference type="EMBL" id="MN079586">
    <property type="protein sequence ID" value="QEA08003.1"/>
    <property type="molecule type" value="Genomic_DNA"/>
</dbReference>
<evidence type="ECO:0000256" key="5">
    <source>
        <dbReference type="ARBA" id="ARBA00022989"/>
    </source>
</evidence>
<dbReference type="GO" id="GO:0004190">
    <property type="term" value="F:aspartic-type endopeptidase activity"/>
    <property type="evidence" value="ECO:0007669"/>
    <property type="project" value="UniProtKB-EC"/>
</dbReference>
<accession>A0A5B8RIW3</accession>
<protein>
    <submittedName>
        <fullName evidence="8">Lipoprotein signal peptidase</fullName>
        <ecNumber evidence="8">3.4.23.36</ecNumber>
    </submittedName>
</protein>
<dbReference type="GO" id="GO:0016020">
    <property type="term" value="C:membrane"/>
    <property type="evidence" value="ECO:0007669"/>
    <property type="project" value="InterPro"/>
</dbReference>
<dbReference type="PROSITE" id="PS00855">
    <property type="entry name" value="SPASE_II"/>
    <property type="match status" value="1"/>
</dbReference>
<sequence length="154" mass="16704">MLRFGLIIAAVVLVADQATKYWAATALMPYRPVPVMPSFNLTLSFNTGAAFSLLADGSGWQRWLFTALALAVSVYLIWWLRALRPGERLVAAALGLVLGGALGNVLDRMVHGYVIDFLDVYAGNWHWPAFNVADSAISVGVAMLVISVVLGRRV</sequence>
<dbReference type="Pfam" id="PF01252">
    <property type="entry name" value="Peptidase_A8"/>
    <property type="match status" value="1"/>
</dbReference>
<keyword evidence="2" id="KW-0645">Protease</keyword>
<evidence type="ECO:0000256" key="7">
    <source>
        <dbReference type="SAM" id="Phobius"/>
    </source>
</evidence>
<name>A0A5B8RIW3_9ZZZZ</name>
<dbReference type="NCBIfam" id="TIGR00077">
    <property type="entry name" value="lspA"/>
    <property type="match status" value="1"/>
</dbReference>
<dbReference type="PRINTS" id="PR00781">
    <property type="entry name" value="LIPOSIGPTASE"/>
</dbReference>
<reference evidence="8" key="1">
    <citation type="submission" date="2019-06" db="EMBL/GenBank/DDBJ databases">
        <authorList>
            <person name="Murdoch R.W."/>
            <person name="Fathepure B."/>
        </authorList>
    </citation>
    <scope>NUCLEOTIDE SEQUENCE</scope>
</reference>
<dbReference type="HAMAP" id="MF_00161">
    <property type="entry name" value="LspA"/>
    <property type="match status" value="1"/>
</dbReference>
<dbReference type="AlphaFoldDB" id="A0A5B8RIW3"/>
<evidence type="ECO:0000256" key="2">
    <source>
        <dbReference type="ARBA" id="ARBA00022670"/>
    </source>
</evidence>
<keyword evidence="4 8" id="KW-0378">Hydrolase</keyword>
<proteinExistence type="inferred from homology"/>
<dbReference type="InterPro" id="IPR001872">
    <property type="entry name" value="Peptidase_A8"/>
</dbReference>
<feature type="transmembrane region" description="Helical" evidence="7">
    <location>
        <begin position="126"/>
        <end position="150"/>
    </location>
</feature>
<keyword evidence="3 7" id="KW-0812">Transmembrane</keyword>
<dbReference type="PANTHER" id="PTHR33695:SF1">
    <property type="entry name" value="LIPOPROTEIN SIGNAL PEPTIDASE"/>
    <property type="match status" value="1"/>
</dbReference>
<keyword evidence="1" id="KW-1003">Cell membrane</keyword>
<keyword evidence="6 7" id="KW-0472">Membrane</keyword>
<evidence type="ECO:0000256" key="3">
    <source>
        <dbReference type="ARBA" id="ARBA00022692"/>
    </source>
</evidence>
<evidence type="ECO:0000256" key="1">
    <source>
        <dbReference type="ARBA" id="ARBA00022475"/>
    </source>
</evidence>
<evidence type="ECO:0000256" key="4">
    <source>
        <dbReference type="ARBA" id="ARBA00022801"/>
    </source>
</evidence>
<organism evidence="8">
    <name type="scientific">uncultured organism</name>
    <dbReference type="NCBI Taxonomy" id="155900"/>
    <lineage>
        <taxon>unclassified sequences</taxon>
        <taxon>environmental samples</taxon>
    </lineage>
</organism>
<evidence type="ECO:0000256" key="6">
    <source>
        <dbReference type="ARBA" id="ARBA00023136"/>
    </source>
</evidence>
<feature type="transmembrane region" description="Helical" evidence="7">
    <location>
        <begin position="60"/>
        <end position="80"/>
    </location>
</feature>
<gene>
    <name evidence="8" type="primary">lspA_3</name>
    <name evidence="8" type="ORF">KBTEX_04371</name>
</gene>
<dbReference type="GO" id="GO:0006508">
    <property type="term" value="P:proteolysis"/>
    <property type="evidence" value="ECO:0007669"/>
    <property type="project" value="UniProtKB-KW"/>
</dbReference>
<dbReference type="PANTHER" id="PTHR33695">
    <property type="entry name" value="LIPOPROTEIN SIGNAL PEPTIDASE"/>
    <property type="match status" value="1"/>
</dbReference>
<keyword evidence="5 7" id="KW-1133">Transmembrane helix</keyword>
<evidence type="ECO:0000313" key="8">
    <source>
        <dbReference type="EMBL" id="QEA08003.1"/>
    </source>
</evidence>
<dbReference type="EC" id="3.4.23.36" evidence="8"/>
<keyword evidence="8" id="KW-0449">Lipoprotein</keyword>
<feature type="transmembrane region" description="Helical" evidence="7">
    <location>
        <begin position="89"/>
        <end position="106"/>
    </location>
</feature>